<dbReference type="AlphaFoldDB" id="A0A834TTB8"/>
<keyword evidence="1" id="KW-0472">Membrane</keyword>
<protein>
    <submittedName>
        <fullName evidence="2">Putative membrane yjcL</fullName>
    </submittedName>
</protein>
<name>A0A834TTB8_9FABA</name>
<keyword evidence="3" id="KW-1185">Reference proteome</keyword>
<evidence type="ECO:0000313" key="3">
    <source>
        <dbReference type="Proteomes" id="UP000634136"/>
    </source>
</evidence>
<dbReference type="EMBL" id="JAAIUW010000006">
    <property type="protein sequence ID" value="KAF7827394.1"/>
    <property type="molecule type" value="Genomic_DNA"/>
</dbReference>
<dbReference type="Proteomes" id="UP000634136">
    <property type="component" value="Unassembled WGS sequence"/>
</dbReference>
<dbReference type="Pfam" id="PF05684">
    <property type="entry name" value="DUF819"/>
    <property type="match status" value="1"/>
</dbReference>
<dbReference type="PANTHER" id="PTHR34289">
    <property type="entry name" value="PROTEIN, PUTATIVE (DUF819)-RELATED"/>
    <property type="match status" value="1"/>
</dbReference>
<evidence type="ECO:0000313" key="2">
    <source>
        <dbReference type="EMBL" id="KAF7827394.1"/>
    </source>
</evidence>
<organism evidence="2 3">
    <name type="scientific">Senna tora</name>
    <dbReference type="NCBI Taxonomy" id="362788"/>
    <lineage>
        <taxon>Eukaryota</taxon>
        <taxon>Viridiplantae</taxon>
        <taxon>Streptophyta</taxon>
        <taxon>Embryophyta</taxon>
        <taxon>Tracheophyta</taxon>
        <taxon>Spermatophyta</taxon>
        <taxon>Magnoliopsida</taxon>
        <taxon>eudicotyledons</taxon>
        <taxon>Gunneridae</taxon>
        <taxon>Pentapetalae</taxon>
        <taxon>rosids</taxon>
        <taxon>fabids</taxon>
        <taxon>Fabales</taxon>
        <taxon>Fabaceae</taxon>
        <taxon>Caesalpinioideae</taxon>
        <taxon>Cassia clade</taxon>
        <taxon>Senna</taxon>
    </lineage>
</organism>
<keyword evidence="1" id="KW-1133">Transmembrane helix</keyword>
<gene>
    <name evidence="2" type="ORF">G2W53_018558</name>
</gene>
<reference evidence="2" key="1">
    <citation type="submission" date="2020-09" db="EMBL/GenBank/DDBJ databases">
        <title>Genome-Enabled Discovery of Anthraquinone Biosynthesis in Senna tora.</title>
        <authorList>
            <person name="Kang S.-H."/>
            <person name="Pandey R.P."/>
            <person name="Lee C.-M."/>
            <person name="Sim J.-S."/>
            <person name="Jeong J.-T."/>
            <person name="Choi B.-S."/>
            <person name="Jung M."/>
            <person name="Ginzburg D."/>
            <person name="Zhao K."/>
            <person name="Won S.Y."/>
            <person name="Oh T.-J."/>
            <person name="Yu Y."/>
            <person name="Kim N.-H."/>
            <person name="Lee O.R."/>
            <person name="Lee T.-H."/>
            <person name="Bashyal P."/>
            <person name="Kim T.-S."/>
            <person name="Lee W.-H."/>
            <person name="Kawkins C."/>
            <person name="Kim C.-K."/>
            <person name="Kim J.S."/>
            <person name="Ahn B.O."/>
            <person name="Rhee S.Y."/>
            <person name="Sohng J.K."/>
        </authorList>
    </citation>
    <scope>NUCLEOTIDE SEQUENCE</scope>
    <source>
        <tissue evidence="2">Leaf</tissue>
    </source>
</reference>
<dbReference type="OrthoDB" id="45797at2759"/>
<proteinExistence type="predicted"/>
<comment type="caution">
    <text evidence="2">The sequence shown here is derived from an EMBL/GenBank/DDBJ whole genome shotgun (WGS) entry which is preliminary data.</text>
</comment>
<feature type="transmembrane region" description="Helical" evidence="1">
    <location>
        <begin position="20"/>
        <end position="47"/>
    </location>
</feature>
<evidence type="ECO:0000256" key="1">
    <source>
        <dbReference type="SAM" id="Phobius"/>
    </source>
</evidence>
<dbReference type="PANTHER" id="PTHR34289:SF5">
    <property type="entry name" value="KERATIN-ASSOCIATED PROTEIN (DUF819)"/>
    <property type="match status" value="1"/>
</dbReference>
<accession>A0A834TTB8</accession>
<dbReference type="InterPro" id="IPR008537">
    <property type="entry name" value="DUF819"/>
</dbReference>
<sequence length="150" mass="15981">MRSLGPDNWKIAAALMAVNYVAISEALGVAADNVICAIYFMVLFALASKIPPEAPASTQGGPTTACGMAKAKGWESLVVSAILAVSETVFLDVLVLDLASSFMQISYLMNGNNPYLKLIFTFGQIYLGGEDFIDKLIDSMVGKDLFKGCL</sequence>
<keyword evidence="1" id="KW-0812">Transmembrane</keyword>